<sequence>MRCEGGMRHTDTYTQKDIDRVWPLLNSVSLDSPQTPQTPSRWECVVATTSGSVIYWLRNYYGRCSCDHFIIRQHVWGSGCNLGDTTDTDSRSVRTCPLLENNSA</sequence>
<reference evidence="1" key="1">
    <citation type="journal article" date="2023" name="G3 (Bethesda)">
        <title>A reference genome for the long-term kleptoplast-retaining sea slug Elysia crispata morphotype clarki.</title>
        <authorList>
            <person name="Eastman K.E."/>
            <person name="Pendleton A.L."/>
            <person name="Shaikh M.A."/>
            <person name="Suttiyut T."/>
            <person name="Ogas R."/>
            <person name="Tomko P."/>
            <person name="Gavelis G."/>
            <person name="Widhalm J.R."/>
            <person name="Wisecaver J.H."/>
        </authorList>
    </citation>
    <scope>NUCLEOTIDE SEQUENCE</scope>
    <source>
        <strain evidence="1">ECLA1</strain>
    </source>
</reference>
<proteinExistence type="predicted"/>
<gene>
    <name evidence="1" type="ORF">RRG08_003910</name>
</gene>
<dbReference type="EMBL" id="JAWDGP010005470">
    <property type="protein sequence ID" value="KAK3756792.1"/>
    <property type="molecule type" value="Genomic_DNA"/>
</dbReference>
<dbReference type="Proteomes" id="UP001283361">
    <property type="component" value="Unassembled WGS sequence"/>
</dbReference>
<keyword evidence="2" id="KW-1185">Reference proteome</keyword>
<accession>A0AAE0YV29</accession>
<evidence type="ECO:0000313" key="2">
    <source>
        <dbReference type="Proteomes" id="UP001283361"/>
    </source>
</evidence>
<comment type="caution">
    <text evidence="1">The sequence shown here is derived from an EMBL/GenBank/DDBJ whole genome shotgun (WGS) entry which is preliminary data.</text>
</comment>
<dbReference type="AlphaFoldDB" id="A0AAE0YV29"/>
<evidence type="ECO:0000313" key="1">
    <source>
        <dbReference type="EMBL" id="KAK3756792.1"/>
    </source>
</evidence>
<organism evidence="1 2">
    <name type="scientific">Elysia crispata</name>
    <name type="common">lettuce slug</name>
    <dbReference type="NCBI Taxonomy" id="231223"/>
    <lineage>
        <taxon>Eukaryota</taxon>
        <taxon>Metazoa</taxon>
        <taxon>Spiralia</taxon>
        <taxon>Lophotrochozoa</taxon>
        <taxon>Mollusca</taxon>
        <taxon>Gastropoda</taxon>
        <taxon>Heterobranchia</taxon>
        <taxon>Euthyneura</taxon>
        <taxon>Panpulmonata</taxon>
        <taxon>Sacoglossa</taxon>
        <taxon>Placobranchoidea</taxon>
        <taxon>Plakobranchidae</taxon>
        <taxon>Elysia</taxon>
    </lineage>
</organism>
<name>A0AAE0YV29_9GAST</name>
<protein>
    <submittedName>
        <fullName evidence="1">Uncharacterized protein</fullName>
    </submittedName>
</protein>